<dbReference type="InterPro" id="IPR038765">
    <property type="entry name" value="Papain-like_cys_pep_sf"/>
</dbReference>
<organism evidence="1">
    <name type="scientific">Tanacetum cinerariifolium</name>
    <name type="common">Dalmatian daisy</name>
    <name type="synonym">Chrysanthemum cinerariifolium</name>
    <dbReference type="NCBI Taxonomy" id="118510"/>
    <lineage>
        <taxon>Eukaryota</taxon>
        <taxon>Viridiplantae</taxon>
        <taxon>Streptophyta</taxon>
        <taxon>Embryophyta</taxon>
        <taxon>Tracheophyta</taxon>
        <taxon>Spermatophyta</taxon>
        <taxon>Magnoliopsida</taxon>
        <taxon>eudicotyledons</taxon>
        <taxon>Gunneridae</taxon>
        <taxon>Pentapetalae</taxon>
        <taxon>asterids</taxon>
        <taxon>campanulids</taxon>
        <taxon>Asterales</taxon>
        <taxon>Asteraceae</taxon>
        <taxon>Asteroideae</taxon>
        <taxon>Anthemideae</taxon>
        <taxon>Anthemidinae</taxon>
        <taxon>Tanacetum</taxon>
    </lineage>
</organism>
<name>A0A6L2P468_TANCI</name>
<evidence type="ECO:0000313" key="1">
    <source>
        <dbReference type="EMBL" id="GEU93096.1"/>
    </source>
</evidence>
<reference evidence="1" key="1">
    <citation type="journal article" date="2019" name="Sci. Rep.">
        <title>Draft genome of Tanacetum cinerariifolium, the natural source of mosquito coil.</title>
        <authorList>
            <person name="Yamashiro T."/>
            <person name="Shiraishi A."/>
            <person name="Satake H."/>
            <person name="Nakayama K."/>
        </authorList>
    </citation>
    <scope>NUCLEOTIDE SEQUENCE</scope>
</reference>
<gene>
    <name evidence="1" type="ORF">Tci_065074</name>
</gene>
<comment type="caution">
    <text evidence="1">The sequence shown here is derived from an EMBL/GenBank/DDBJ whole genome shotgun (WGS) entry which is preliminary data.</text>
</comment>
<dbReference type="EMBL" id="BKCJ010010776">
    <property type="protein sequence ID" value="GEU93096.1"/>
    <property type="molecule type" value="Genomic_DNA"/>
</dbReference>
<dbReference type="AlphaFoldDB" id="A0A6L2P468"/>
<protein>
    <submittedName>
        <fullName evidence="1">Phospholipase-like protein</fullName>
    </submittedName>
</protein>
<proteinExistence type="predicted"/>
<dbReference type="SUPFAM" id="SSF54001">
    <property type="entry name" value="Cysteine proteinases"/>
    <property type="match status" value="1"/>
</dbReference>
<dbReference type="Gene3D" id="3.40.395.10">
    <property type="entry name" value="Adenoviral Proteinase, Chain A"/>
    <property type="match status" value="1"/>
</dbReference>
<accession>A0A6L2P468</accession>
<sequence length="418" mass="49101">MGKDERDQRKNTKVEDWEFKGLFGVLLVDNVEEQRRVCEMSCLKGGIGNSEGKILSISMVEEAWLSEKKEEKIGYDVIDVLALIEDEEKFSKVSDEDAIRLCLLLSLEGEHIWRQLYDAIRNVFSKHKLKHLDGLRKNRNYVPSYSLSCFIFAFKIWIIDSFCESERWSNKVPKIIPRAVSWMRKAEFNKWEYFDKLFHKKKYVQKEEISQDTSEDDPENKDGTYPEKDVGDLYCYDVIGDFPDFFVLAKPVSQPTIQDFAVNLSVLNGFCNLQNRKEKDDCSMPLFYANTEIYQVAWCNVERVYITINEPKHHWSLVMFHICSGSVTFYKSEETYDLEFRPFYLKIRNCLEEKLPMVLKETSVFEKKIFNPEKYNISFRHADHAPKQGGVFGDCGVILCMFLYRFAYFVLFAVDDPV</sequence>